<evidence type="ECO:0000313" key="3">
    <source>
        <dbReference type="EMBL" id="HIR92652.1"/>
    </source>
</evidence>
<dbReference type="InterPro" id="IPR053158">
    <property type="entry name" value="CapK_Type1_Caps_Biosynth"/>
</dbReference>
<dbReference type="PANTHER" id="PTHR36932:SF1">
    <property type="entry name" value="CAPSULAR POLYSACCHARIDE BIOSYNTHESIS PROTEIN"/>
    <property type="match status" value="1"/>
</dbReference>
<dbReference type="Gene3D" id="3.40.50.12780">
    <property type="entry name" value="N-terminal domain of ligase-like"/>
    <property type="match status" value="1"/>
</dbReference>
<feature type="domain" description="AMP-dependent synthetase/ligase" evidence="2">
    <location>
        <begin position="187"/>
        <end position="278"/>
    </location>
</feature>
<gene>
    <name evidence="3" type="ORF">IAB98_04435</name>
</gene>
<dbReference type="InterPro" id="IPR042099">
    <property type="entry name" value="ANL_N_sf"/>
</dbReference>
<evidence type="ECO:0000259" key="2">
    <source>
        <dbReference type="Pfam" id="PF00501"/>
    </source>
</evidence>
<reference evidence="3" key="1">
    <citation type="submission" date="2020-10" db="EMBL/GenBank/DDBJ databases">
        <authorList>
            <person name="Gilroy R."/>
        </authorList>
    </citation>
    <scope>NUCLEOTIDE SEQUENCE</scope>
    <source>
        <strain evidence="3">ChiSxjej1B13-7041</strain>
    </source>
</reference>
<dbReference type="Pfam" id="PF00501">
    <property type="entry name" value="AMP-binding"/>
    <property type="match status" value="1"/>
</dbReference>
<feature type="coiled-coil region" evidence="1">
    <location>
        <begin position="3"/>
        <end position="30"/>
    </location>
</feature>
<dbReference type="EMBL" id="DVHU01000039">
    <property type="protein sequence ID" value="HIR92652.1"/>
    <property type="molecule type" value="Genomic_DNA"/>
</dbReference>
<dbReference type="PANTHER" id="PTHR36932">
    <property type="entry name" value="CAPSULAR POLYSACCHARIDE BIOSYNTHESIS PROTEIN"/>
    <property type="match status" value="1"/>
</dbReference>
<protein>
    <submittedName>
        <fullName evidence="3">Phenylacetate--CoA ligase family protein</fullName>
    </submittedName>
</protein>
<accession>A0A9D1JFX5</accession>
<sequence length="455" mass="51341">MKYIKMLRELSRLKKNVNRTAEQMKELQNQKLRAMLHYAWEHSAFYRRSFEAAGISESKLDTLPLTALPTIDKSTLMEHFDELITVPGLHQEELREFDAHVEADRNPYLGKYHVVHSSGSTGTPCYFLYDEAAWSQMLLGIIRGALWNMRMPEILRLLMGRPRILYIAATDGRYGGAMAVGDGIDGVGARQMYLDIKTPLTEWVETVRTFKPNIIIGYPSAIKILAELVEHGDVSPRISRVISCGEPLSPGLRGYLEKIFGCTVVNIYGASESLALGVETGGEDGMLLFDDLNVIEVENGAMYLTCLYNFAQPLIRYRISDHLVLKAPMEDSPFTRAEILLGRNEDLLWFEDGNGHRDFLHPLAVEGFCVDGLTDYQFRQIAPDAFEMLAEVSDKSKEAQVQGEMLRQMKKILLEKNLNYVQFDVHFVKSILPDPKTGKKPLIVSDTAPGMEEAV</sequence>
<keyword evidence="1" id="KW-0175">Coiled coil</keyword>
<comment type="caution">
    <text evidence="3">The sequence shown here is derived from an EMBL/GenBank/DDBJ whole genome shotgun (WGS) entry which is preliminary data.</text>
</comment>
<reference evidence="3" key="2">
    <citation type="journal article" date="2021" name="PeerJ">
        <title>Extensive microbial diversity within the chicken gut microbiome revealed by metagenomics and culture.</title>
        <authorList>
            <person name="Gilroy R."/>
            <person name="Ravi A."/>
            <person name="Getino M."/>
            <person name="Pursley I."/>
            <person name="Horton D.L."/>
            <person name="Alikhan N.F."/>
            <person name="Baker D."/>
            <person name="Gharbi K."/>
            <person name="Hall N."/>
            <person name="Watson M."/>
            <person name="Adriaenssens E.M."/>
            <person name="Foster-Nyarko E."/>
            <person name="Jarju S."/>
            <person name="Secka A."/>
            <person name="Antonio M."/>
            <person name="Oren A."/>
            <person name="Chaudhuri R.R."/>
            <person name="La Ragione R."/>
            <person name="Hildebrand F."/>
            <person name="Pallen M.J."/>
        </authorList>
    </citation>
    <scope>NUCLEOTIDE SEQUENCE</scope>
    <source>
        <strain evidence="3">ChiSxjej1B13-7041</strain>
    </source>
</reference>
<evidence type="ECO:0000256" key="1">
    <source>
        <dbReference type="SAM" id="Coils"/>
    </source>
</evidence>
<proteinExistence type="predicted"/>
<dbReference type="AlphaFoldDB" id="A0A9D1JFX5"/>
<organism evidence="3 4">
    <name type="scientific">Candidatus Egerieimonas intestinavium</name>
    <dbReference type="NCBI Taxonomy" id="2840777"/>
    <lineage>
        <taxon>Bacteria</taxon>
        <taxon>Bacillati</taxon>
        <taxon>Bacillota</taxon>
        <taxon>Clostridia</taxon>
        <taxon>Lachnospirales</taxon>
        <taxon>Lachnospiraceae</taxon>
        <taxon>Lachnospiraceae incertae sedis</taxon>
        <taxon>Candidatus Egerieimonas</taxon>
    </lineage>
</organism>
<name>A0A9D1JFX5_9FIRM</name>
<dbReference type="SUPFAM" id="SSF56801">
    <property type="entry name" value="Acetyl-CoA synthetase-like"/>
    <property type="match status" value="1"/>
</dbReference>
<dbReference type="InterPro" id="IPR000873">
    <property type="entry name" value="AMP-dep_synth/lig_dom"/>
</dbReference>
<dbReference type="GO" id="GO:0016874">
    <property type="term" value="F:ligase activity"/>
    <property type="evidence" value="ECO:0007669"/>
    <property type="project" value="UniProtKB-KW"/>
</dbReference>
<keyword evidence="3" id="KW-0436">Ligase</keyword>
<dbReference type="Proteomes" id="UP000886841">
    <property type="component" value="Unassembled WGS sequence"/>
</dbReference>
<evidence type="ECO:0000313" key="4">
    <source>
        <dbReference type="Proteomes" id="UP000886841"/>
    </source>
</evidence>